<dbReference type="Pfam" id="PF00293">
    <property type="entry name" value="NUDIX"/>
    <property type="match status" value="1"/>
</dbReference>
<dbReference type="PANTHER" id="PTHR42904">
    <property type="entry name" value="NUDIX HYDROLASE, NUDC SUBFAMILY"/>
    <property type="match status" value="1"/>
</dbReference>
<evidence type="ECO:0000256" key="8">
    <source>
        <dbReference type="ARBA" id="ARBA00023027"/>
    </source>
</evidence>
<dbReference type="RefSeq" id="WP_274145049.1">
    <property type="nucleotide sequence ID" value="NZ_JAJUBB010000024.1"/>
</dbReference>
<evidence type="ECO:0000256" key="7">
    <source>
        <dbReference type="ARBA" id="ARBA00022842"/>
    </source>
</evidence>
<reference evidence="11" key="1">
    <citation type="submission" date="2021-12" db="EMBL/GenBank/DDBJ databases">
        <title>Enterovibrio ZSDZ35 sp. nov. and Enterovibrio ZSDZ42 sp. nov., isolated from coastal seawater in Qingdao.</title>
        <authorList>
            <person name="Zhang P."/>
        </authorList>
    </citation>
    <scope>NUCLEOTIDE SEQUENCE</scope>
    <source>
        <strain evidence="11">ZSDZ35</strain>
    </source>
</reference>
<evidence type="ECO:0000256" key="5">
    <source>
        <dbReference type="ARBA" id="ARBA00022723"/>
    </source>
</evidence>
<dbReference type="PROSITE" id="PS51462">
    <property type="entry name" value="NUDIX"/>
    <property type="match status" value="1"/>
</dbReference>
<gene>
    <name evidence="11" type="primary">nudC</name>
    <name evidence="11" type="ORF">LRP49_22025</name>
</gene>
<keyword evidence="7" id="KW-0460">Magnesium</keyword>
<evidence type="ECO:0000313" key="12">
    <source>
        <dbReference type="Proteomes" id="UP001149821"/>
    </source>
</evidence>
<accession>A0ABT5QS97</accession>
<dbReference type="InterPro" id="IPR000086">
    <property type="entry name" value="NUDIX_hydrolase_dom"/>
</dbReference>
<comment type="similarity">
    <text evidence="3">Belongs to the Nudix hydrolase family. NudC subfamily.</text>
</comment>
<dbReference type="NCBIfam" id="NF001299">
    <property type="entry name" value="PRK00241.1"/>
    <property type="match status" value="1"/>
</dbReference>
<dbReference type="InterPro" id="IPR050241">
    <property type="entry name" value="NAD-cap_RNA_hydrolase_NudC"/>
</dbReference>
<comment type="cofactor">
    <cofactor evidence="1">
        <name>Mg(2+)</name>
        <dbReference type="ChEBI" id="CHEBI:18420"/>
    </cofactor>
</comment>
<dbReference type="EC" id="3.6.1.22" evidence="4"/>
<dbReference type="PROSITE" id="PS00893">
    <property type="entry name" value="NUDIX_BOX"/>
    <property type="match status" value="1"/>
</dbReference>
<comment type="caution">
    <text evidence="11">The sequence shown here is derived from an EMBL/GenBank/DDBJ whole genome shotgun (WGS) entry which is preliminary data.</text>
</comment>
<comment type="catalytic activity">
    <reaction evidence="9">
        <text>a 5'-end NAD(+)-phospho-ribonucleoside in mRNA + H2O = a 5'-end phospho-adenosine-phospho-ribonucleoside in mRNA + beta-nicotinamide D-ribonucleotide + 2 H(+)</text>
        <dbReference type="Rhea" id="RHEA:60876"/>
        <dbReference type="Rhea" id="RHEA-COMP:15698"/>
        <dbReference type="Rhea" id="RHEA-COMP:15719"/>
        <dbReference type="ChEBI" id="CHEBI:14649"/>
        <dbReference type="ChEBI" id="CHEBI:15377"/>
        <dbReference type="ChEBI" id="CHEBI:15378"/>
        <dbReference type="ChEBI" id="CHEBI:144029"/>
        <dbReference type="ChEBI" id="CHEBI:144051"/>
    </reaction>
    <physiologicalReaction direction="left-to-right" evidence="9">
        <dbReference type="Rhea" id="RHEA:60877"/>
    </physiologicalReaction>
</comment>
<dbReference type="PANTHER" id="PTHR42904:SF6">
    <property type="entry name" value="NAD-CAPPED RNA HYDROLASE NUDT12"/>
    <property type="match status" value="1"/>
</dbReference>
<dbReference type="Gene3D" id="3.90.79.10">
    <property type="entry name" value="Nucleoside Triphosphate Pyrophosphohydrolase"/>
    <property type="match status" value="1"/>
</dbReference>
<evidence type="ECO:0000256" key="2">
    <source>
        <dbReference type="ARBA" id="ARBA00001947"/>
    </source>
</evidence>
<dbReference type="SUPFAM" id="SSF55811">
    <property type="entry name" value="Nudix"/>
    <property type="match status" value="2"/>
</dbReference>
<dbReference type="Gene3D" id="3.90.79.20">
    <property type="match status" value="1"/>
</dbReference>
<evidence type="ECO:0000256" key="3">
    <source>
        <dbReference type="ARBA" id="ARBA00009595"/>
    </source>
</evidence>
<keyword evidence="12" id="KW-1185">Reference proteome</keyword>
<keyword evidence="8" id="KW-0520">NAD</keyword>
<comment type="cofactor">
    <cofactor evidence="2">
        <name>Zn(2+)</name>
        <dbReference type="ChEBI" id="CHEBI:29105"/>
    </cofactor>
</comment>
<dbReference type="GO" id="GO:0016787">
    <property type="term" value="F:hydrolase activity"/>
    <property type="evidence" value="ECO:0007669"/>
    <property type="project" value="UniProtKB-KW"/>
</dbReference>
<proteinExistence type="inferred from homology"/>
<dbReference type="InterPro" id="IPR015797">
    <property type="entry name" value="NUDIX_hydrolase-like_dom_sf"/>
</dbReference>
<evidence type="ECO:0000256" key="6">
    <source>
        <dbReference type="ARBA" id="ARBA00022801"/>
    </source>
</evidence>
<keyword evidence="5" id="KW-0479">Metal-binding</keyword>
<evidence type="ECO:0000256" key="1">
    <source>
        <dbReference type="ARBA" id="ARBA00001946"/>
    </source>
</evidence>
<name>A0ABT5QS97_9GAMM</name>
<sequence>MSDRNDLVYLCCVSHGKMWLPDHSLPIISKYQLDKTFPTHYVIGHYDGKVVYYTNFSETCDSSQFESLRALLALPPALFNLAGKAVQLDHMQRTQGFCSYCGGKNAFDADHSAMICGSCNTVSYPRISPCIIVAVKRDEQILLAQHPRHKNGMFTVLAGFVEAGETLEACVAREVKEETGVDVTNIRYFDSQPWAFPSNLMMGFIADYAGGELSPDYEELTDARWFDVNDLPLVAPEGTIAKRLIDAVTIKR</sequence>
<dbReference type="Pfam" id="PF09297">
    <property type="entry name" value="Zn_ribbon_NUD"/>
    <property type="match status" value="1"/>
</dbReference>
<evidence type="ECO:0000259" key="10">
    <source>
        <dbReference type="PROSITE" id="PS51462"/>
    </source>
</evidence>
<dbReference type="EMBL" id="JAJUBB010000024">
    <property type="protein sequence ID" value="MDD1783863.1"/>
    <property type="molecule type" value="Genomic_DNA"/>
</dbReference>
<evidence type="ECO:0000256" key="9">
    <source>
        <dbReference type="ARBA" id="ARBA00023679"/>
    </source>
</evidence>
<dbReference type="CDD" id="cd03429">
    <property type="entry name" value="NUDIX_NADH_pyrophosphatase_Nudt13"/>
    <property type="match status" value="1"/>
</dbReference>
<evidence type="ECO:0000256" key="4">
    <source>
        <dbReference type="ARBA" id="ARBA00012381"/>
    </source>
</evidence>
<dbReference type="InterPro" id="IPR015376">
    <property type="entry name" value="Znr_NADH_PPase"/>
</dbReference>
<organism evidence="11 12">
    <name type="scientific">Enterovibrio qingdaonensis</name>
    <dbReference type="NCBI Taxonomy" id="2899818"/>
    <lineage>
        <taxon>Bacteria</taxon>
        <taxon>Pseudomonadati</taxon>
        <taxon>Pseudomonadota</taxon>
        <taxon>Gammaproteobacteria</taxon>
        <taxon>Vibrionales</taxon>
        <taxon>Vibrionaceae</taxon>
        <taxon>Enterovibrio</taxon>
    </lineage>
</organism>
<dbReference type="Proteomes" id="UP001149821">
    <property type="component" value="Unassembled WGS sequence"/>
</dbReference>
<keyword evidence="6 11" id="KW-0378">Hydrolase</keyword>
<protein>
    <recommendedName>
        <fullName evidence="4">NAD(+) diphosphatase</fullName>
        <ecNumber evidence="4">3.6.1.22</ecNumber>
    </recommendedName>
</protein>
<evidence type="ECO:0000313" key="11">
    <source>
        <dbReference type="EMBL" id="MDD1783863.1"/>
    </source>
</evidence>
<feature type="domain" description="Nudix hydrolase" evidence="10">
    <location>
        <begin position="125"/>
        <end position="249"/>
    </location>
</feature>
<dbReference type="InterPro" id="IPR049734">
    <property type="entry name" value="NudC-like_C"/>
</dbReference>
<dbReference type="InterPro" id="IPR020084">
    <property type="entry name" value="NUDIX_hydrolase_CS"/>
</dbReference>